<feature type="region of interest" description="Disordered" evidence="1">
    <location>
        <begin position="1"/>
        <end position="30"/>
    </location>
</feature>
<evidence type="ECO:0000256" key="1">
    <source>
        <dbReference type="SAM" id="MobiDB-lite"/>
    </source>
</evidence>
<evidence type="ECO:0000313" key="4">
    <source>
        <dbReference type="Proteomes" id="UP000402241"/>
    </source>
</evidence>
<evidence type="ECO:0000313" key="2">
    <source>
        <dbReference type="EMBL" id="NES27106.1"/>
    </source>
</evidence>
<evidence type="ECO:0000313" key="5">
    <source>
        <dbReference type="Proteomes" id="UP000477779"/>
    </source>
</evidence>
<keyword evidence="4" id="KW-1185">Reference proteome</keyword>
<sequence length="60" mass="6955">MEERSRGGSHRREWTNVDGESIGGVPPDCQRLPEMLWKPIRFQEGRRIFISPAQTQDSTQ</sequence>
<dbReference type="RefSeq" id="WP_154227457.1">
    <property type="nucleotide sequence ID" value="NZ_CP045309.1"/>
</dbReference>
<dbReference type="EMBL" id="CP045309">
    <property type="protein sequence ID" value="QGL48127.1"/>
    <property type="molecule type" value="Genomic_DNA"/>
</dbReference>
<feature type="compositionally biased region" description="Basic and acidic residues" evidence="1">
    <location>
        <begin position="1"/>
        <end position="15"/>
    </location>
</feature>
<name>A0AAJ3DIB0_9ACTN</name>
<reference evidence="3 4" key="1">
    <citation type="submission" date="2019-10" db="EMBL/GenBank/DDBJ databases">
        <title>Genome Sequence of Micromonospora terminaliae DSM 101760.</title>
        <authorList>
            <person name="Guo L."/>
        </authorList>
    </citation>
    <scope>NUCLEOTIDE SEQUENCE [LARGE SCALE GENOMIC DNA]</scope>
    <source>
        <strain evidence="3 4">DSM 101760</strain>
    </source>
</reference>
<organism evidence="2 5">
    <name type="scientific">Micromonospora terminaliae</name>
    <dbReference type="NCBI Taxonomy" id="1914461"/>
    <lineage>
        <taxon>Bacteria</taxon>
        <taxon>Bacillati</taxon>
        <taxon>Actinomycetota</taxon>
        <taxon>Actinomycetes</taxon>
        <taxon>Micromonosporales</taxon>
        <taxon>Micromonosporaceae</taxon>
        <taxon>Micromonospora</taxon>
    </lineage>
</organism>
<reference evidence="2 5" key="2">
    <citation type="submission" date="2020-02" db="EMBL/GenBank/DDBJ databases">
        <title>WGS of Micromonospora spp. isolated from hot spring.</title>
        <authorList>
            <person name="Thawai C."/>
        </authorList>
    </citation>
    <scope>NUCLEOTIDE SEQUENCE [LARGE SCALE GENOMIC DNA]</scope>
    <source>
        <strain evidence="2 5">TMS7</strain>
    </source>
</reference>
<gene>
    <name evidence="2" type="ORF">G3561_05985</name>
    <name evidence="3" type="ORF">GCE86_14485</name>
</gene>
<dbReference type="AlphaFoldDB" id="A0AAJ3DIB0"/>
<dbReference type="Proteomes" id="UP000402241">
    <property type="component" value="Chromosome"/>
</dbReference>
<proteinExistence type="predicted"/>
<evidence type="ECO:0000313" key="3">
    <source>
        <dbReference type="EMBL" id="QGL48127.1"/>
    </source>
</evidence>
<dbReference type="Proteomes" id="UP000477779">
    <property type="component" value="Unassembled WGS sequence"/>
</dbReference>
<protein>
    <submittedName>
        <fullName evidence="2">Uncharacterized protein</fullName>
    </submittedName>
</protein>
<dbReference type="EMBL" id="JAAHBZ010000002">
    <property type="protein sequence ID" value="NES27106.1"/>
    <property type="molecule type" value="Genomic_DNA"/>
</dbReference>
<accession>A0AAJ3DIB0</accession>